<accession>A0A1I7THE3</accession>
<feature type="signal peptide" evidence="6">
    <location>
        <begin position="1"/>
        <end position="17"/>
    </location>
</feature>
<keyword evidence="5" id="KW-0812">Transmembrane</keyword>
<dbReference type="InterPro" id="IPR052667">
    <property type="entry name" value="E3_ubiquitin-ligase_RING"/>
</dbReference>
<dbReference type="WBParaSite" id="Csp11.Scaffold614.g5957.t1">
    <property type="protein sequence ID" value="Csp11.Scaffold614.g5957.t1"/>
    <property type="gene ID" value="Csp11.Scaffold614.g5957"/>
</dbReference>
<dbReference type="SUPFAM" id="SSF57850">
    <property type="entry name" value="RING/U-box"/>
    <property type="match status" value="1"/>
</dbReference>
<dbReference type="PANTHER" id="PTHR47156:SF7">
    <property type="entry name" value="RING-TYPE DOMAIN-CONTAINING PROTEIN"/>
    <property type="match status" value="1"/>
</dbReference>
<protein>
    <submittedName>
        <fullName evidence="9">RING-type domain-containing protein</fullName>
    </submittedName>
</protein>
<evidence type="ECO:0000313" key="8">
    <source>
        <dbReference type="Proteomes" id="UP000095282"/>
    </source>
</evidence>
<evidence type="ECO:0000259" key="7">
    <source>
        <dbReference type="PROSITE" id="PS50089"/>
    </source>
</evidence>
<dbReference type="PROSITE" id="PS50089">
    <property type="entry name" value="ZF_RING_2"/>
    <property type="match status" value="1"/>
</dbReference>
<keyword evidence="1" id="KW-0479">Metal-binding</keyword>
<evidence type="ECO:0000256" key="2">
    <source>
        <dbReference type="ARBA" id="ARBA00022771"/>
    </source>
</evidence>
<feature type="domain" description="RING-type" evidence="7">
    <location>
        <begin position="126"/>
        <end position="171"/>
    </location>
</feature>
<dbReference type="STRING" id="1561998.A0A1I7THE3"/>
<dbReference type="eggNOG" id="KOG4185">
    <property type="taxonomic scope" value="Eukaryota"/>
</dbReference>
<feature type="chain" id="PRO_5009307542" evidence="6">
    <location>
        <begin position="18"/>
        <end position="193"/>
    </location>
</feature>
<proteinExistence type="predicted"/>
<dbReference type="Gene3D" id="3.30.40.10">
    <property type="entry name" value="Zinc/RING finger domain, C3HC4 (zinc finger)"/>
    <property type="match status" value="1"/>
</dbReference>
<sequence>MPLIMMSMFEIVHPSLSLPILLLQVALFELLFSKHQMKYRDFVTKQNTLVDGLLFVIYTYFLYTFIDSTPFKQILISCSTVSLWAAIGIRKAIQGEVILDQEKTISTESAVVPIEPEKAKLMRSECEVCYLEFNKTSRTPRILHSCGHSVCEPCAIKLKADKTFITCPFCTIITPLDGNIELPKNFALLTNRQ</sequence>
<dbReference type="PANTHER" id="PTHR47156">
    <property type="entry name" value="PROTEIN CBG20824"/>
    <property type="match status" value="1"/>
</dbReference>
<dbReference type="InterPro" id="IPR001841">
    <property type="entry name" value="Znf_RING"/>
</dbReference>
<evidence type="ECO:0000313" key="9">
    <source>
        <dbReference type="WBParaSite" id="Csp11.Scaffold614.g5957.t1"/>
    </source>
</evidence>
<dbReference type="Proteomes" id="UP000095282">
    <property type="component" value="Unplaced"/>
</dbReference>
<keyword evidence="5" id="KW-1133">Transmembrane helix</keyword>
<dbReference type="InterPro" id="IPR013083">
    <property type="entry name" value="Znf_RING/FYVE/PHD"/>
</dbReference>
<keyword evidence="3" id="KW-0862">Zinc</keyword>
<organism evidence="8 9">
    <name type="scientific">Caenorhabditis tropicalis</name>
    <dbReference type="NCBI Taxonomy" id="1561998"/>
    <lineage>
        <taxon>Eukaryota</taxon>
        <taxon>Metazoa</taxon>
        <taxon>Ecdysozoa</taxon>
        <taxon>Nematoda</taxon>
        <taxon>Chromadorea</taxon>
        <taxon>Rhabditida</taxon>
        <taxon>Rhabditina</taxon>
        <taxon>Rhabditomorpha</taxon>
        <taxon>Rhabditoidea</taxon>
        <taxon>Rhabditidae</taxon>
        <taxon>Peloderinae</taxon>
        <taxon>Caenorhabditis</taxon>
    </lineage>
</organism>
<keyword evidence="5" id="KW-0472">Membrane</keyword>
<dbReference type="Pfam" id="PF14634">
    <property type="entry name" value="zf-RING_5"/>
    <property type="match status" value="1"/>
</dbReference>
<evidence type="ECO:0000256" key="6">
    <source>
        <dbReference type="SAM" id="SignalP"/>
    </source>
</evidence>
<keyword evidence="8" id="KW-1185">Reference proteome</keyword>
<name>A0A1I7THE3_9PELO</name>
<dbReference type="PROSITE" id="PS00518">
    <property type="entry name" value="ZF_RING_1"/>
    <property type="match status" value="1"/>
</dbReference>
<dbReference type="AlphaFoldDB" id="A0A1I7THE3"/>
<keyword evidence="6" id="KW-0732">Signal</keyword>
<evidence type="ECO:0000256" key="3">
    <source>
        <dbReference type="ARBA" id="ARBA00022833"/>
    </source>
</evidence>
<dbReference type="GO" id="GO:0008270">
    <property type="term" value="F:zinc ion binding"/>
    <property type="evidence" value="ECO:0007669"/>
    <property type="project" value="UniProtKB-KW"/>
</dbReference>
<evidence type="ECO:0000256" key="4">
    <source>
        <dbReference type="PROSITE-ProRule" id="PRU00175"/>
    </source>
</evidence>
<keyword evidence="2 4" id="KW-0863">Zinc-finger</keyword>
<dbReference type="InterPro" id="IPR017907">
    <property type="entry name" value="Znf_RING_CS"/>
</dbReference>
<evidence type="ECO:0000256" key="5">
    <source>
        <dbReference type="SAM" id="Phobius"/>
    </source>
</evidence>
<dbReference type="SMART" id="SM00184">
    <property type="entry name" value="RING"/>
    <property type="match status" value="1"/>
</dbReference>
<evidence type="ECO:0000256" key="1">
    <source>
        <dbReference type="ARBA" id="ARBA00022723"/>
    </source>
</evidence>
<feature type="transmembrane region" description="Helical" evidence="5">
    <location>
        <begin position="49"/>
        <end position="66"/>
    </location>
</feature>
<reference evidence="9" key="1">
    <citation type="submission" date="2016-11" db="UniProtKB">
        <authorList>
            <consortium name="WormBaseParasite"/>
        </authorList>
    </citation>
    <scope>IDENTIFICATION</scope>
</reference>